<evidence type="ECO:0000256" key="6">
    <source>
        <dbReference type="ARBA" id="ARBA00023136"/>
    </source>
</evidence>
<dbReference type="PROSITE" id="PS50929">
    <property type="entry name" value="ABC_TM1F"/>
    <property type="match status" value="1"/>
</dbReference>
<reference evidence="11" key="1">
    <citation type="submission" date="2018-05" db="EMBL/GenBank/DDBJ databases">
        <title>Azospirillum thermophila sp. nov., a novel isolated from hot spring.</title>
        <authorList>
            <person name="Zhao Z."/>
        </authorList>
    </citation>
    <scope>NUCLEOTIDE SEQUENCE [LARGE SCALE GENOMIC DNA]</scope>
    <source>
        <strain evidence="11">CFH 70021</strain>
    </source>
</reference>
<evidence type="ECO:0000256" key="4">
    <source>
        <dbReference type="ARBA" id="ARBA00022840"/>
    </source>
</evidence>
<dbReference type="Gene3D" id="1.20.1560.10">
    <property type="entry name" value="ABC transporter type 1, transmembrane domain"/>
    <property type="match status" value="1"/>
</dbReference>
<feature type="domain" description="ABC transporter" evidence="8">
    <location>
        <begin position="341"/>
        <end position="573"/>
    </location>
</feature>
<sequence>MRTLIFLAGLLKGNRRRAAAGLALAVVSMLANIALMAVSGWFLTGMALAGAAGAAYNVFLPSSLIRGCAILRTGGRYLERLATHEATFRLIGALRARVFLALAPRLPFGLPGLHSGDLAARLGGDLDSLQRAYLQVLVPSAAALLVGAAVVAYGWSLAPAIAAVIAGGLLLGGVGLPALLALAGRRPGREAVAAASALRVWAVDMAEGREELAAFAATDRHGARMDGLQSRLEAAQRRATRQDALGVAGAQALGSLLLWAVLLVGAPQVVVGALAAPDLALLAFLGLASVEAVGPLASAFQAWGALAAASERVRPLLDGDASGPAAAEVPAAVDRRAAPHVRLEAVRLRYPGAAALALDGLTLDLPPGSRVALVGPSGSGKSTVVALLAGFLRPESGALELDGRPVRDGAAAAWLAVAPQTPHLLAGSVRRNLAVAAPDADEAAMVEACGKAGLGGWLAGLPDGLETMIGAGGRPMSGGEARRLAVARALLGDGPLLVLDEPGEGLDPATEQAMLGRLLTEETGRTILLITHRPTGLELMDHVAVLDRGRVLEQGDPRTLAGRDGPFRRFLERSFV</sequence>
<dbReference type="GO" id="GO:0140359">
    <property type="term" value="F:ABC-type transporter activity"/>
    <property type="evidence" value="ECO:0007669"/>
    <property type="project" value="InterPro"/>
</dbReference>
<keyword evidence="4" id="KW-0067">ATP-binding</keyword>
<dbReference type="KEGG" id="azz:DEW08_01110"/>
<dbReference type="SUPFAM" id="SSF90123">
    <property type="entry name" value="ABC transporter transmembrane region"/>
    <property type="match status" value="1"/>
</dbReference>
<feature type="transmembrane region" description="Helical" evidence="7">
    <location>
        <begin position="244"/>
        <end position="267"/>
    </location>
</feature>
<evidence type="ECO:0000259" key="8">
    <source>
        <dbReference type="PROSITE" id="PS50893"/>
    </source>
</evidence>
<dbReference type="InterPro" id="IPR017871">
    <property type="entry name" value="ABC_transporter-like_CS"/>
</dbReference>
<dbReference type="GO" id="GO:0045454">
    <property type="term" value="P:cell redox homeostasis"/>
    <property type="evidence" value="ECO:0007669"/>
    <property type="project" value="InterPro"/>
</dbReference>
<dbReference type="Pfam" id="PF00005">
    <property type="entry name" value="ABC_tran"/>
    <property type="match status" value="1"/>
</dbReference>
<dbReference type="EMBL" id="CP029352">
    <property type="protein sequence ID" value="AWK84965.1"/>
    <property type="molecule type" value="Genomic_DNA"/>
</dbReference>
<dbReference type="Gene3D" id="3.40.50.300">
    <property type="entry name" value="P-loop containing nucleotide triphosphate hydrolases"/>
    <property type="match status" value="1"/>
</dbReference>
<dbReference type="RefSeq" id="WP_109323753.1">
    <property type="nucleotide sequence ID" value="NZ_CP029352.1"/>
</dbReference>
<dbReference type="GO" id="GO:0034040">
    <property type="term" value="F:ATPase-coupled lipid transmembrane transporter activity"/>
    <property type="evidence" value="ECO:0007669"/>
    <property type="project" value="TreeGrafter"/>
</dbReference>
<protein>
    <submittedName>
        <fullName evidence="10">Thiol reductant ABC exporter subunit CydC</fullName>
    </submittedName>
</protein>
<dbReference type="InterPro" id="IPR027417">
    <property type="entry name" value="P-loop_NTPase"/>
</dbReference>
<dbReference type="InterPro" id="IPR039421">
    <property type="entry name" value="Type_1_exporter"/>
</dbReference>
<evidence type="ECO:0000256" key="3">
    <source>
        <dbReference type="ARBA" id="ARBA00022741"/>
    </source>
</evidence>
<gene>
    <name evidence="10" type="primary">cydC</name>
    <name evidence="10" type="ORF">DEW08_01110</name>
</gene>
<dbReference type="GO" id="GO:0016887">
    <property type="term" value="F:ATP hydrolysis activity"/>
    <property type="evidence" value="ECO:0007669"/>
    <property type="project" value="InterPro"/>
</dbReference>
<dbReference type="AlphaFoldDB" id="A0A2S2CKC5"/>
<dbReference type="GO" id="GO:0005886">
    <property type="term" value="C:plasma membrane"/>
    <property type="evidence" value="ECO:0007669"/>
    <property type="project" value="UniProtKB-SubCell"/>
</dbReference>
<dbReference type="SMART" id="SM00382">
    <property type="entry name" value="AAA"/>
    <property type="match status" value="1"/>
</dbReference>
<dbReference type="Proteomes" id="UP000245629">
    <property type="component" value="Chromosome 1"/>
</dbReference>
<dbReference type="PANTHER" id="PTHR24221:SF654">
    <property type="entry name" value="ATP-BINDING CASSETTE SUB-FAMILY B MEMBER 6"/>
    <property type="match status" value="1"/>
</dbReference>
<dbReference type="PANTHER" id="PTHR24221">
    <property type="entry name" value="ATP-BINDING CASSETTE SUB-FAMILY B"/>
    <property type="match status" value="1"/>
</dbReference>
<keyword evidence="3" id="KW-0547">Nucleotide-binding</keyword>
<feature type="transmembrane region" description="Helical" evidence="7">
    <location>
        <begin position="161"/>
        <end position="182"/>
    </location>
</feature>
<feature type="transmembrane region" description="Helical" evidence="7">
    <location>
        <begin position="136"/>
        <end position="155"/>
    </location>
</feature>
<dbReference type="PROSITE" id="PS50893">
    <property type="entry name" value="ABC_TRANSPORTER_2"/>
    <property type="match status" value="1"/>
</dbReference>
<evidence type="ECO:0000256" key="2">
    <source>
        <dbReference type="ARBA" id="ARBA00022692"/>
    </source>
</evidence>
<dbReference type="GO" id="GO:0005524">
    <property type="term" value="F:ATP binding"/>
    <property type="evidence" value="ECO:0007669"/>
    <property type="project" value="UniProtKB-KW"/>
</dbReference>
<dbReference type="InterPro" id="IPR003593">
    <property type="entry name" value="AAA+_ATPase"/>
</dbReference>
<dbReference type="PROSITE" id="PS00211">
    <property type="entry name" value="ABC_TRANSPORTER_1"/>
    <property type="match status" value="1"/>
</dbReference>
<name>A0A2S2CKC5_9PROT</name>
<proteinExistence type="predicted"/>
<evidence type="ECO:0000313" key="10">
    <source>
        <dbReference type="EMBL" id="AWK84965.1"/>
    </source>
</evidence>
<feature type="transmembrane region" description="Helical" evidence="7">
    <location>
        <begin position="48"/>
        <end position="71"/>
    </location>
</feature>
<evidence type="ECO:0000256" key="5">
    <source>
        <dbReference type="ARBA" id="ARBA00022989"/>
    </source>
</evidence>
<keyword evidence="11" id="KW-1185">Reference proteome</keyword>
<dbReference type="OrthoDB" id="5288404at2"/>
<organism evidence="10 11">
    <name type="scientific">Azospirillum thermophilum</name>
    <dbReference type="NCBI Taxonomy" id="2202148"/>
    <lineage>
        <taxon>Bacteria</taxon>
        <taxon>Pseudomonadati</taxon>
        <taxon>Pseudomonadota</taxon>
        <taxon>Alphaproteobacteria</taxon>
        <taxon>Rhodospirillales</taxon>
        <taxon>Azospirillaceae</taxon>
        <taxon>Azospirillum</taxon>
    </lineage>
</organism>
<dbReference type="InterPro" id="IPR036640">
    <property type="entry name" value="ABC1_TM_sf"/>
</dbReference>
<comment type="subcellular location">
    <subcellularLocation>
        <location evidence="1">Cell membrane</location>
        <topology evidence="1">Multi-pass membrane protein</topology>
    </subcellularLocation>
</comment>
<keyword evidence="5 7" id="KW-1133">Transmembrane helix</keyword>
<dbReference type="NCBIfam" id="TIGR02868">
    <property type="entry name" value="CydC"/>
    <property type="match status" value="1"/>
</dbReference>
<dbReference type="InterPro" id="IPR003439">
    <property type="entry name" value="ABC_transporter-like_ATP-bd"/>
</dbReference>
<dbReference type="GO" id="GO:0034775">
    <property type="term" value="P:glutathione transmembrane transport"/>
    <property type="evidence" value="ECO:0007669"/>
    <property type="project" value="InterPro"/>
</dbReference>
<keyword evidence="2 7" id="KW-0812">Transmembrane</keyword>
<accession>A0A2S2CKC5</accession>
<feature type="domain" description="ABC transmembrane type-1" evidence="9">
    <location>
        <begin position="19"/>
        <end position="305"/>
    </location>
</feature>
<evidence type="ECO:0000313" key="11">
    <source>
        <dbReference type="Proteomes" id="UP000245629"/>
    </source>
</evidence>
<evidence type="ECO:0000256" key="1">
    <source>
        <dbReference type="ARBA" id="ARBA00004651"/>
    </source>
</evidence>
<feature type="transmembrane region" description="Helical" evidence="7">
    <location>
        <begin position="21"/>
        <end position="42"/>
    </location>
</feature>
<keyword evidence="6 7" id="KW-0472">Membrane</keyword>
<evidence type="ECO:0000259" key="9">
    <source>
        <dbReference type="PROSITE" id="PS50929"/>
    </source>
</evidence>
<dbReference type="InterPro" id="IPR011527">
    <property type="entry name" value="ABC1_TM_dom"/>
</dbReference>
<dbReference type="InterPro" id="IPR014223">
    <property type="entry name" value="ABC_CydC/D"/>
</dbReference>
<dbReference type="SUPFAM" id="SSF52540">
    <property type="entry name" value="P-loop containing nucleoside triphosphate hydrolases"/>
    <property type="match status" value="1"/>
</dbReference>
<evidence type="ECO:0000256" key="7">
    <source>
        <dbReference type="SAM" id="Phobius"/>
    </source>
</evidence>